<dbReference type="PANTHER" id="PTHR22847:SF637">
    <property type="entry name" value="WD REPEAT DOMAIN 5B"/>
    <property type="match status" value="1"/>
</dbReference>
<evidence type="ECO:0000256" key="2">
    <source>
        <dbReference type="ARBA" id="ARBA00022737"/>
    </source>
</evidence>
<feature type="repeat" description="WD" evidence="3">
    <location>
        <begin position="224"/>
        <end position="265"/>
    </location>
</feature>
<evidence type="ECO:0000313" key="4">
    <source>
        <dbReference type="EMBL" id="QWG00312.1"/>
    </source>
</evidence>
<dbReference type="InterPro" id="IPR019775">
    <property type="entry name" value="WD40_repeat_CS"/>
</dbReference>
<name>A0AAX1MYK9_9BACT</name>
<dbReference type="PANTHER" id="PTHR22847">
    <property type="entry name" value="WD40 REPEAT PROTEIN"/>
    <property type="match status" value="1"/>
</dbReference>
<keyword evidence="5" id="KW-1185">Reference proteome</keyword>
<dbReference type="Gene3D" id="2.130.10.10">
    <property type="entry name" value="YVTN repeat-like/Quinoprotein amine dehydrogenase"/>
    <property type="match status" value="3"/>
</dbReference>
<dbReference type="PROSITE" id="PS50082">
    <property type="entry name" value="WD_REPEATS_2"/>
    <property type="match status" value="4"/>
</dbReference>
<dbReference type="RefSeq" id="WP_169663269.1">
    <property type="nucleotide sequence ID" value="NZ_CP076132.1"/>
</dbReference>
<dbReference type="Proteomes" id="UP000678679">
    <property type="component" value="Chromosome 1"/>
</dbReference>
<dbReference type="InterPro" id="IPR015943">
    <property type="entry name" value="WD40/YVTN_repeat-like_dom_sf"/>
</dbReference>
<organism evidence="4 5">
    <name type="scientific">Flammeovirga yaeyamensis</name>
    <dbReference type="NCBI Taxonomy" id="367791"/>
    <lineage>
        <taxon>Bacteria</taxon>
        <taxon>Pseudomonadati</taxon>
        <taxon>Bacteroidota</taxon>
        <taxon>Cytophagia</taxon>
        <taxon>Cytophagales</taxon>
        <taxon>Flammeovirgaceae</taxon>
        <taxon>Flammeovirga</taxon>
    </lineage>
</organism>
<dbReference type="PRINTS" id="PR00320">
    <property type="entry name" value="GPROTEINBRPT"/>
</dbReference>
<gene>
    <name evidence="4" type="ORF">KMW28_11680</name>
</gene>
<dbReference type="PROSITE" id="PS00678">
    <property type="entry name" value="WD_REPEATS_1"/>
    <property type="match status" value="2"/>
</dbReference>
<dbReference type="SUPFAM" id="SSF50978">
    <property type="entry name" value="WD40 repeat-like"/>
    <property type="match status" value="1"/>
</dbReference>
<accession>A0AAX1MYK9</accession>
<dbReference type="KEGG" id="fya:KMW28_11680"/>
<feature type="repeat" description="WD" evidence="3">
    <location>
        <begin position="181"/>
        <end position="215"/>
    </location>
</feature>
<feature type="repeat" description="WD" evidence="3">
    <location>
        <begin position="271"/>
        <end position="306"/>
    </location>
</feature>
<protein>
    <submittedName>
        <fullName evidence="4">WD40 repeat domain-containing protein</fullName>
    </submittedName>
</protein>
<sequence length="306" mass="34237">MMKRQVLEVEKIAQFGGHKDGLYSVVKTSNPKLFYTAGADGYVVEWNIDQPDQGKLVAKVPNTVYSMAAIEELNQLVVGQNNEGIHLLDLNSGKELKSLKLTDKAVFAIERMDDLLFVGTGDGWVYVVSISKWLVQSKVKVSNESVRSIAVDAERLHFWAGASDSIIRGYNIDNCSEIRELIGHDKSVFALTISTDGKFLLSGSRDAHMRVWNLDGFIETQEDIVAHMYTINDISFSPNGDYFATCSKDKSIKVWRRRDFRLLKVIDKARHAGHGTSVNRLLWLNNTIIVSVSDDHSASAWDVKGL</sequence>
<keyword evidence="1 3" id="KW-0853">WD repeat</keyword>
<dbReference type="EMBL" id="CP076132">
    <property type="protein sequence ID" value="QWG00312.1"/>
    <property type="molecule type" value="Genomic_DNA"/>
</dbReference>
<dbReference type="Pfam" id="PF00400">
    <property type="entry name" value="WD40"/>
    <property type="match status" value="3"/>
</dbReference>
<dbReference type="InterPro" id="IPR020472">
    <property type="entry name" value="WD40_PAC1"/>
</dbReference>
<keyword evidence="2" id="KW-0677">Repeat</keyword>
<evidence type="ECO:0000256" key="1">
    <source>
        <dbReference type="ARBA" id="ARBA00022574"/>
    </source>
</evidence>
<evidence type="ECO:0000313" key="5">
    <source>
        <dbReference type="Proteomes" id="UP000678679"/>
    </source>
</evidence>
<dbReference type="SMART" id="SM00320">
    <property type="entry name" value="WD40"/>
    <property type="match status" value="6"/>
</dbReference>
<dbReference type="InterPro" id="IPR036322">
    <property type="entry name" value="WD40_repeat_dom_sf"/>
</dbReference>
<proteinExistence type="predicted"/>
<dbReference type="InterPro" id="IPR001680">
    <property type="entry name" value="WD40_rpt"/>
</dbReference>
<dbReference type="AlphaFoldDB" id="A0AAX1MYK9"/>
<reference evidence="4 5" key="1">
    <citation type="submission" date="2021-05" db="EMBL/GenBank/DDBJ databases">
        <title>Comparative genomic studies on the polysaccharide-degrading batcterial strains of the Flammeovirga genus.</title>
        <authorList>
            <person name="Zewei F."/>
            <person name="Zheng Z."/>
            <person name="Yu L."/>
            <person name="Ruyue G."/>
            <person name="Yanhong M."/>
            <person name="Yuanyuan C."/>
            <person name="Jingyan G."/>
            <person name="Wenjun H."/>
        </authorList>
    </citation>
    <scope>NUCLEOTIDE SEQUENCE [LARGE SCALE GENOMIC DNA]</scope>
    <source>
        <strain evidence="4 5">NBRC:100898</strain>
    </source>
</reference>
<evidence type="ECO:0000256" key="3">
    <source>
        <dbReference type="PROSITE-ProRule" id="PRU00221"/>
    </source>
</evidence>
<dbReference type="PROSITE" id="PS50294">
    <property type="entry name" value="WD_REPEATS_REGION"/>
    <property type="match status" value="3"/>
</dbReference>
<feature type="repeat" description="WD" evidence="3">
    <location>
        <begin position="15"/>
        <end position="49"/>
    </location>
</feature>